<evidence type="ECO:0000313" key="2">
    <source>
        <dbReference type="EMBL" id="KAG6638767.1"/>
    </source>
</evidence>
<name>A0A8T1PCJ1_CARIL</name>
<gene>
    <name evidence="2" type="ORF">CIPAW_10G057000</name>
</gene>
<organism evidence="2 3">
    <name type="scientific">Carya illinoinensis</name>
    <name type="common">Pecan</name>
    <dbReference type="NCBI Taxonomy" id="32201"/>
    <lineage>
        <taxon>Eukaryota</taxon>
        <taxon>Viridiplantae</taxon>
        <taxon>Streptophyta</taxon>
        <taxon>Embryophyta</taxon>
        <taxon>Tracheophyta</taxon>
        <taxon>Spermatophyta</taxon>
        <taxon>Magnoliopsida</taxon>
        <taxon>eudicotyledons</taxon>
        <taxon>Gunneridae</taxon>
        <taxon>Pentapetalae</taxon>
        <taxon>rosids</taxon>
        <taxon>fabids</taxon>
        <taxon>Fagales</taxon>
        <taxon>Juglandaceae</taxon>
        <taxon>Carya</taxon>
    </lineage>
</organism>
<proteinExistence type="predicted"/>
<feature type="region of interest" description="Disordered" evidence="1">
    <location>
        <begin position="230"/>
        <end position="294"/>
    </location>
</feature>
<accession>A0A8T1PCJ1</accession>
<dbReference type="PANTHER" id="PTHR36380">
    <property type="entry name" value="BNAA03G58330D PROTEIN"/>
    <property type="match status" value="1"/>
</dbReference>
<dbReference type="PANTHER" id="PTHR36380:SF1">
    <property type="entry name" value="OS01G0755100 PROTEIN"/>
    <property type="match status" value="1"/>
</dbReference>
<keyword evidence="3" id="KW-1185">Reference proteome</keyword>
<evidence type="ECO:0000256" key="1">
    <source>
        <dbReference type="SAM" id="MobiDB-lite"/>
    </source>
</evidence>
<protein>
    <submittedName>
        <fullName evidence="2">Uncharacterized protein</fullName>
    </submittedName>
</protein>
<feature type="region of interest" description="Disordered" evidence="1">
    <location>
        <begin position="1"/>
        <end position="37"/>
    </location>
</feature>
<feature type="compositionally biased region" description="Polar residues" evidence="1">
    <location>
        <begin position="77"/>
        <end position="88"/>
    </location>
</feature>
<dbReference type="EMBL" id="CM031818">
    <property type="protein sequence ID" value="KAG6638767.1"/>
    <property type="molecule type" value="Genomic_DNA"/>
</dbReference>
<feature type="compositionally biased region" description="Acidic residues" evidence="1">
    <location>
        <begin position="1"/>
        <end position="10"/>
    </location>
</feature>
<reference evidence="2" key="1">
    <citation type="submission" date="2020-12" db="EMBL/GenBank/DDBJ databases">
        <title>WGS assembly of Carya illinoinensis cv. Pawnee.</title>
        <authorList>
            <person name="Platts A."/>
            <person name="Shu S."/>
            <person name="Wright S."/>
            <person name="Barry K."/>
            <person name="Edger P."/>
            <person name="Pires J.C."/>
            <person name="Schmutz J."/>
        </authorList>
    </citation>
    <scope>NUCLEOTIDE SEQUENCE</scope>
    <source>
        <tissue evidence="2">Leaf</tissue>
    </source>
</reference>
<dbReference type="Proteomes" id="UP000811609">
    <property type="component" value="Chromosome 10"/>
</dbReference>
<feature type="compositionally biased region" description="Basic and acidic residues" evidence="1">
    <location>
        <begin position="230"/>
        <end position="239"/>
    </location>
</feature>
<dbReference type="AlphaFoldDB" id="A0A8T1PCJ1"/>
<feature type="region of interest" description="Disordered" evidence="1">
    <location>
        <begin position="73"/>
        <end position="92"/>
    </location>
</feature>
<evidence type="ECO:0000313" key="3">
    <source>
        <dbReference type="Proteomes" id="UP000811609"/>
    </source>
</evidence>
<dbReference type="InterPro" id="IPR038777">
    <property type="entry name" value="At4g18490-like"/>
</dbReference>
<comment type="caution">
    <text evidence="2">The sequence shown here is derived from an EMBL/GenBank/DDBJ whole genome shotgun (WGS) entry which is preliminary data.</text>
</comment>
<sequence>MDDTEPAENDLDMKDNFLTNVSRKNPHDTKGIWQNQSSTSGLHLAPLCGEPVVNTRKLEKEKEGSIHSKFYTRPEETGSQLHQSSGTKFPTFGRKRVGAMHLCPIGEKREGLNSDSIPNVGKLIENSQPHDKEVTEGEPVLIGSEKNIKDHHTLSLTEKTTECSVPARVNPKLVVSSMESLRNSKIISAERNKVCPIKAGKKMPDLSHMKTSRTLEAKQVLSNSKREVTSLGKLEENREVQSNTELKTEHAVDSNEKQMSQNLSLKRKTFEGSNSDSVSLKPLKRLSESPSESSNFKVPAERILEEQVCIHGIQGESTAKHVVYDHPTSGLESHRVANMMELEIPLVMENDGNVEKAEAYAKELDDICNMLKKKHEEAKEILVRAIVNNNNLLMLNHPIHEEKIRKIQNFAARLISKELQT</sequence>
<feature type="compositionally biased region" description="Basic and acidic residues" evidence="1">
    <location>
        <begin position="246"/>
        <end position="256"/>
    </location>
</feature>